<name>H6SNT5_PARPM</name>
<dbReference type="PATRIC" id="fig|1150469.3.peg.443"/>
<dbReference type="RefSeq" id="WP_014413647.1">
    <property type="nucleotide sequence ID" value="NC_017059.1"/>
</dbReference>
<proteinExistence type="predicted"/>
<evidence type="ECO:0000256" key="1">
    <source>
        <dbReference type="SAM" id="Phobius"/>
    </source>
</evidence>
<evidence type="ECO:0000313" key="3">
    <source>
        <dbReference type="Proteomes" id="UP000033220"/>
    </source>
</evidence>
<dbReference type="KEGG" id="rpm:RSPPHO_00381"/>
<evidence type="ECO:0000313" key="2">
    <source>
        <dbReference type="EMBL" id="CCG07007.1"/>
    </source>
</evidence>
<sequence length="124" mass="13294">MQNFNLFMLFVVLQEMMGPLLWILLLISLAGTGATAYVIWREGRVCSTRLLRCEAMGVVGGFAALALMAWVTHSGFTDAGGPVDWLLIGIIWGAGLVGTTILAYAGFGLRALLGRPDPAPRLIT</sequence>
<feature type="transmembrane region" description="Helical" evidence="1">
    <location>
        <begin position="52"/>
        <end position="73"/>
    </location>
</feature>
<feature type="transmembrane region" description="Helical" evidence="1">
    <location>
        <begin position="20"/>
        <end position="40"/>
    </location>
</feature>
<reference evidence="2 3" key="1">
    <citation type="submission" date="2012-02" db="EMBL/GenBank/DDBJ databases">
        <title>Shotgun genome sequence of Phaeospirillum photometricum DSM 122.</title>
        <authorList>
            <person name="Duquesne K."/>
            <person name="Sturgis J."/>
        </authorList>
    </citation>
    <scope>NUCLEOTIDE SEQUENCE [LARGE SCALE GENOMIC DNA]</scope>
    <source>
        <strain evidence="3">DSM122</strain>
    </source>
</reference>
<dbReference type="HOGENOM" id="CLU_163379_0_0_5"/>
<dbReference type="Proteomes" id="UP000033220">
    <property type="component" value="Chromosome DSM 122"/>
</dbReference>
<organism evidence="2 3">
    <name type="scientific">Pararhodospirillum photometricum DSM 122</name>
    <dbReference type="NCBI Taxonomy" id="1150469"/>
    <lineage>
        <taxon>Bacteria</taxon>
        <taxon>Pseudomonadati</taxon>
        <taxon>Pseudomonadota</taxon>
        <taxon>Alphaproteobacteria</taxon>
        <taxon>Rhodospirillales</taxon>
        <taxon>Rhodospirillaceae</taxon>
        <taxon>Pararhodospirillum</taxon>
    </lineage>
</organism>
<keyword evidence="1" id="KW-1133">Transmembrane helix</keyword>
<dbReference type="AlphaFoldDB" id="H6SNT5"/>
<keyword evidence="3" id="KW-1185">Reference proteome</keyword>
<keyword evidence="1" id="KW-0812">Transmembrane</keyword>
<dbReference type="InterPro" id="IPR035308">
    <property type="entry name" value="DUF5368"/>
</dbReference>
<dbReference type="OrthoDB" id="7362481at2"/>
<feature type="transmembrane region" description="Helical" evidence="1">
    <location>
        <begin position="85"/>
        <end position="107"/>
    </location>
</feature>
<keyword evidence="1" id="KW-0472">Membrane</keyword>
<protein>
    <submittedName>
        <fullName evidence="2">Uncharacterized protein</fullName>
    </submittedName>
</protein>
<dbReference type="eggNOG" id="ENOG50319SY">
    <property type="taxonomic scope" value="Bacteria"/>
</dbReference>
<dbReference type="EMBL" id="HE663493">
    <property type="protein sequence ID" value="CCG07007.1"/>
    <property type="molecule type" value="Genomic_DNA"/>
</dbReference>
<dbReference type="Pfam" id="PF17336">
    <property type="entry name" value="DUF5368"/>
    <property type="match status" value="1"/>
</dbReference>
<gene>
    <name evidence="2" type="ORF">RSPPHO_00381</name>
</gene>
<accession>H6SNT5</accession>
<dbReference type="STRING" id="1150469.RSPPHO_00381"/>